<dbReference type="AlphaFoldDB" id="A0A2R6W0N6"/>
<reference evidence="2" key="1">
    <citation type="journal article" date="2017" name="Cell">
        <title>Insights into land plant evolution garnered from the Marchantia polymorpha genome.</title>
        <authorList>
            <person name="Bowman J.L."/>
            <person name="Kohchi T."/>
            <person name="Yamato K.T."/>
            <person name="Jenkins J."/>
            <person name="Shu S."/>
            <person name="Ishizaki K."/>
            <person name="Yamaoka S."/>
            <person name="Nishihama R."/>
            <person name="Nakamura Y."/>
            <person name="Berger F."/>
            <person name="Adam C."/>
            <person name="Aki S.S."/>
            <person name="Althoff F."/>
            <person name="Araki T."/>
            <person name="Arteaga-Vazquez M.A."/>
            <person name="Balasubrmanian S."/>
            <person name="Barry K."/>
            <person name="Bauer D."/>
            <person name="Boehm C.R."/>
            <person name="Briginshaw L."/>
            <person name="Caballero-Perez J."/>
            <person name="Catarino B."/>
            <person name="Chen F."/>
            <person name="Chiyoda S."/>
            <person name="Chovatia M."/>
            <person name="Davies K.M."/>
            <person name="Delmans M."/>
            <person name="Demura T."/>
            <person name="Dierschke T."/>
            <person name="Dolan L."/>
            <person name="Dorantes-Acosta A.E."/>
            <person name="Eklund D.M."/>
            <person name="Florent S.N."/>
            <person name="Flores-Sandoval E."/>
            <person name="Fujiyama A."/>
            <person name="Fukuzawa H."/>
            <person name="Galik B."/>
            <person name="Grimanelli D."/>
            <person name="Grimwood J."/>
            <person name="Grossniklaus U."/>
            <person name="Hamada T."/>
            <person name="Haseloff J."/>
            <person name="Hetherington A.J."/>
            <person name="Higo A."/>
            <person name="Hirakawa Y."/>
            <person name="Hundley H.N."/>
            <person name="Ikeda Y."/>
            <person name="Inoue K."/>
            <person name="Inoue S.I."/>
            <person name="Ishida S."/>
            <person name="Jia Q."/>
            <person name="Kakita M."/>
            <person name="Kanazawa T."/>
            <person name="Kawai Y."/>
            <person name="Kawashima T."/>
            <person name="Kennedy M."/>
            <person name="Kinose K."/>
            <person name="Kinoshita T."/>
            <person name="Kohara Y."/>
            <person name="Koide E."/>
            <person name="Komatsu K."/>
            <person name="Kopischke S."/>
            <person name="Kubo M."/>
            <person name="Kyozuka J."/>
            <person name="Lagercrantz U."/>
            <person name="Lin S.S."/>
            <person name="Lindquist E."/>
            <person name="Lipzen A.M."/>
            <person name="Lu C.W."/>
            <person name="De Luna E."/>
            <person name="Martienssen R.A."/>
            <person name="Minamino N."/>
            <person name="Mizutani M."/>
            <person name="Mizutani M."/>
            <person name="Mochizuki N."/>
            <person name="Monte I."/>
            <person name="Mosher R."/>
            <person name="Nagasaki H."/>
            <person name="Nakagami H."/>
            <person name="Naramoto S."/>
            <person name="Nishitani K."/>
            <person name="Ohtani M."/>
            <person name="Okamoto T."/>
            <person name="Okumura M."/>
            <person name="Phillips J."/>
            <person name="Pollak B."/>
            <person name="Reinders A."/>
            <person name="Rovekamp M."/>
            <person name="Sano R."/>
            <person name="Sawa S."/>
            <person name="Schmid M.W."/>
            <person name="Shirakawa M."/>
            <person name="Solano R."/>
            <person name="Spunde A."/>
            <person name="Suetsugu N."/>
            <person name="Sugano S."/>
            <person name="Sugiyama A."/>
            <person name="Sun R."/>
            <person name="Suzuki Y."/>
            <person name="Takenaka M."/>
            <person name="Takezawa D."/>
            <person name="Tomogane H."/>
            <person name="Tsuzuki M."/>
            <person name="Ueda T."/>
            <person name="Umeda M."/>
            <person name="Ward J.M."/>
            <person name="Watanabe Y."/>
            <person name="Yazaki K."/>
            <person name="Yokoyama R."/>
            <person name="Yoshitake Y."/>
            <person name="Yotsui I."/>
            <person name="Zachgo S."/>
            <person name="Schmutz J."/>
        </authorList>
    </citation>
    <scope>NUCLEOTIDE SEQUENCE [LARGE SCALE GENOMIC DNA]</scope>
    <source>
        <strain evidence="2">Tak-1</strain>
    </source>
</reference>
<proteinExistence type="predicted"/>
<dbReference type="Proteomes" id="UP000244005">
    <property type="component" value="Unassembled WGS sequence"/>
</dbReference>
<evidence type="ECO:0000313" key="2">
    <source>
        <dbReference type="Proteomes" id="UP000244005"/>
    </source>
</evidence>
<sequence>MSLDWPDQTSIVRSHVNNIAQRRAFLLSSRARAFSRLITPGSLRVPRSAQVRILRCDSVDNNERAHALINQQT</sequence>
<dbReference type="Gramene" id="Mp7g06900.1">
    <property type="protein sequence ID" value="Mp7g06900.1.cds1"/>
    <property type="gene ID" value="Mp7g06900"/>
</dbReference>
<name>A0A2R6W0N6_MARPO</name>
<evidence type="ECO:0000313" key="1">
    <source>
        <dbReference type="EMBL" id="PTQ27412.1"/>
    </source>
</evidence>
<keyword evidence="2" id="KW-1185">Reference proteome</keyword>
<gene>
    <name evidence="1" type="ORF">MARPO_0199s0002</name>
</gene>
<organism evidence="1 2">
    <name type="scientific">Marchantia polymorpha</name>
    <name type="common">Common liverwort</name>
    <name type="synonym">Marchantia aquatica</name>
    <dbReference type="NCBI Taxonomy" id="3197"/>
    <lineage>
        <taxon>Eukaryota</taxon>
        <taxon>Viridiplantae</taxon>
        <taxon>Streptophyta</taxon>
        <taxon>Embryophyta</taxon>
        <taxon>Marchantiophyta</taxon>
        <taxon>Marchantiopsida</taxon>
        <taxon>Marchantiidae</taxon>
        <taxon>Marchantiales</taxon>
        <taxon>Marchantiaceae</taxon>
        <taxon>Marchantia</taxon>
    </lineage>
</organism>
<protein>
    <submittedName>
        <fullName evidence="1">Uncharacterized protein</fullName>
    </submittedName>
</protein>
<accession>A0A2R6W0N6</accession>
<dbReference type="EMBL" id="KZ772867">
    <property type="protein sequence ID" value="PTQ27412.1"/>
    <property type="molecule type" value="Genomic_DNA"/>
</dbReference>